<name>A0A2G5SQP0_9PELO</name>
<comment type="caution">
    <text evidence="2">The sequence shown here is derived from an EMBL/GenBank/DDBJ whole genome shotgun (WGS) entry which is preliminary data.</text>
</comment>
<feature type="compositionally biased region" description="Basic and acidic residues" evidence="1">
    <location>
        <begin position="58"/>
        <end position="92"/>
    </location>
</feature>
<reference evidence="3" key="1">
    <citation type="submission" date="2017-10" db="EMBL/GenBank/DDBJ databases">
        <title>Rapid genome shrinkage in a self-fertile nematode reveals novel sperm competition proteins.</title>
        <authorList>
            <person name="Yin D."/>
            <person name="Schwarz E.M."/>
            <person name="Thomas C.G."/>
            <person name="Felde R.L."/>
            <person name="Korf I.F."/>
            <person name="Cutter A.D."/>
            <person name="Schartner C.M."/>
            <person name="Ralston E.J."/>
            <person name="Meyer B.J."/>
            <person name="Haag E.S."/>
        </authorList>
    </citation>
    <scope>NUCLEOTIDE SEQUENCE [LARGE SCALE GENOMIC DNA]</scope>
    <source>
        <strain evidence="3">JU1422</strain>
    </source>
</reference>
<feature type="region of interest" description="Disordered" evidence="1">
    <location>
        <begin position="23"/>
        <end position="102"/>
    </location>
</feature>
<sequence>MREIRLENEKLQKRNEELENFYRANNTRVVFKKRNPLDALTTETEPSKIDNQKTNQDPADRKKESEKEHIDTGKTLKKDTNTSEREQRKESNNKIPQSSIITSTLMTPTDASHSAGFSNSNIRLSSSNIRKRVPIRFSFPPEKEARQELAVEKEEKLFAKKNDNLNTTKHETKEPQPQKKSLKSVLDNISFYYGECQPEYQPHGPSPAQYGESWVKKCEKSILSHH</sequence>
<organism evidence="2 3">
    <name type="scientific">Caenorhabditis nigoni</name>
    <dbReference type="NCBI Taxonomy" id="1611254"/>
    <lineage>
        <taxon>Eukaryota</taxon>
        <taxon>Metazoa</taxon>
        <taxon>Ecdysozoa</taxon>
        <taxon>Nematoda</taxon>
        <taxon>Chromadorea</taxon>
        <taxon>Rhabditida</taxon>
        <taxon>Rhabditina</taxon>
        <taxon>Rhabditomorpha</taxon>
        <taxon>Rhabditoidea</taxon>
        <taxon>Rhabditidae</taxon>
        <taxon>Peloderinae</taxon>
        <taxon>Caenorhabditis</taxon>
    </lineage>
</organism>
<protein>
    <submittedName>
        <fullName evidence="2">Uncharacterized protein</fullName>
    </submittedName>
</protein>
<evidence type="ECO:0000256" key="1">
    <source>
        <dbReference type="SAM" id="MobiDB-lite"/>
    </source>
</evidence>
<accession>A0A2G5SQP0</accession>
<keyword evidence="3" id="KW-1185">Reference proteome</keyword>
<evidence type="ECO:0000313" key="3">
    <source>
        <dbReference type="Proteomes" id="UP000230233"/>
    </source>
</evidence>
<proteinExistence type="predicted"/>
<dbReference type="Proteomes" id="UP000230233">
    <property type="component" value="Chromosome X"/>
</dbReference>
<dbReference type="EMBL" id="PDUG01000006">
    <property type="protein sequence ID" value="PIC17171.1"/>
    <property type="molecule type" value="Genomic_DNA"/>
</dbReference>
<feature type="compositionally biased region" description="Polar residues" evidence="1">
    <location>
        <begin position="93"/>
        <end position="102"/>
    </location>
</feature>
<dbReference type="OrthoDB" id="10611420at2759"/>
<feature type="region of interest" description="Disordered" evidence="1">
    <location>
        <begin position="159"/>
        <end position="182"/>
    </location>
</feature>
<gene>
    <name evidence="2" type="primary">Cnig_chr_X.g23505</name>
    <name evidence="2" type="ORF">B9Z55_023505</name>
</gene>
<evidence type="ECO:0000313" key="2">
    <source>
        <dbReference type="EMBL" id="PIC17171.1"/>
    </source>
</evidence>
<dbReference type="AlphaFoldDB" id="A0A2G5SQP0"/>
<feature type="compositionally biased region" description="Basic and acidic residues" evidence="1">
    <location>
        <begin position="159"/>
        <end position="177"/>
    </location>
</feature>